<dbReference type="Gene3D" id="2.30.42.10">
    <property type="match status" value="1"/>
</dbReference>
<dbReference type="InterPro" id="IPR011989">
    <property type="entry name" value="ARM-like"/>
</dbReference>
<comment type="caution">
    <text evidence="3">The sequence shown here is derived from an EMBL/GenBank/DDBJ whole genome shotgun (WGS) entry which is preliminary data.</text>
</comment>
<gene>
    <name evidence="3" type="ORF">Poly41_68060</name>
</gene>
<evidence type="ECO:0000313" key="4">
    <source>
        <dbReference type="Proteomes" id="UP000319143"/>
    </source>
</evidence>
<accession>A0A5C6CVH3</accession>
<organism evidence="3 4">
    <name type="scientific">Novipirellula artificiosorum</name>
    <dbReference type="NCBI Taxonomy" id="2528016"/>
    <lineage>
        <taxon>Bacteria</taxon>
        <taxon>Pseudomonadati</taxon>
        <taxon>Planctomycetota</taxon>
        <taxon>Planctomycetia</taxon>
        <taxon>Pirellulales</taxon>
        <taxon>Pirellulaceae</taxon>
        <taxon>Novipirellula</taxon>
    </lineage>
</organism>
<protein>
    <recommendedName>
        <fullName evidence="2">PDZ domain-containing protein</fullName>
    </recommendedName>
</protein>
<evidence type="ECO:0000256" key="1">
    <source>
        <dbReference type="SAM" id="SignalP"/>
    </source>
</evidence>
<dbReference type="InterPro" id="IPR036034">
    <property type="entry name" value="PDZ_sf"/>
</dbReference>
<keyword evidence="1" id="KW-0732">Signal</keyword>
<dbReference type="Pfam" id="PF13646">
    <property type="entry name" value="HEAT_2"/>
    <property type="match status" value="1"/>
</dbReference>
<feature type="chain" id="PRO_5023109513" description="PDZ domain-containing protein" evidence="1">
    <location>
        <begin position="26"/>
        <end position="799"/>
    </location>
</feature>
<dbReference type="InterPro" id="IPR046255">
    <property type="entry name" value="DUF6288"/>
</dbReference>
<dbReference type="RefSeq" id="WP_146531462.1">
    <property type="nucleotide sequence ID" value="NZ_SJPV01000026.1"/>
</dbReference>
<feature type="domain" description="PDZ" evidence="2">
    <location>
        <begin position="75"/>
        <end position="105"/>
    </location>
</feature>
<feature type="signal peptide" evidence="1">
    <location>
        <begin position="1"/>
        <end position="25"/>
    </location>
</feature>
<dbReference type="InterPro" id="IPR004155">
    <property type="entry name" value="PBS_lyase_HEAT"/>
</dbReference>
<dbReference type="SUPFAM" id="SSF50156">
    <property type="entry name" value="PDZ domain-like"/>
    <property type="match status" value="1"/>
</dbReference>
<reference evidence="3 4" key="1">
    <citation type="submission" date="2019-02" db="EMBL/GenBank/DDBJ databases">
        <title>Deep-cultivation of Planctomycetes and their phenomic and genomic characterization uncovers novel biology.</title>
        <authorList>
            <person name="Wiegand S."/>
            <person name="Jogler M."/>
            <person name="Boedeker C."/>
            <person name="Pinto D."/>
            <person name="Vollmers J."/>
            <person name="Rivas-Marin E."/>
            <person name="Kohn T."/>
            <person name="Peeters S.H."/>
            <person name="Heuer A."/>
            <person name="Rast P."/>
            <person name="Oberbeckmann S."/>
            <person name="Bunk B."/>
            <person name="Jeske O."/>
            <person name="Meyerdierks A."/>
            <person name="Storesund J.E."/>
            <person name="Kallscheuer N."/>
            <person name="Luecker S."/>
            <person name="Lage O.M."/>
            <person name="Pohl T."/>
            <person name="Merkel B.J."/>
            <person name="Hornburger P."/>
            <person name="Mueller R.-W."/>
            <person name="Bruemmer F."/>
            <person name="Labrenz M."/>
            <person name="Spormann A.M."/>
            <person name="Op Den Camp H."/>
            <person name="Overmann J."/>
            <person name="Amann R."/>
            <person name="Jetten M.S.M."/>
            <person name="Mascher T."/>
            <person name="Medema M.H."/>
            <person name="Devos D.P."/>
            <person name="Kaster A.-K."/>
            <person name="Ovreas L."/>
            <person name="Rohde M."/>
            <person name="Galperin M.Y."/>
            <person name="Jogler C."/>
        </authorList>
    </citation>
    <scope>NUCLEOTIDE SEQUENCE [LARGE SCALE GENOMIC DNA]</scope>
    <source>
        <strain evidence="3 4">Poly41</strain>
    </source>
</reference>
<dbReference type="InterPro" id="IPR001478">
    <property type="entry name" value="PDZ"/>
</dbReference>
<dbReference type="Proteomes" id="UP000319143">
    <property type="component" value="Unassembled WGS sequence"/>
</dbReference>
<keyword evidence="4" id="KW-1185">Reference proteome</keyword>
<dbReference type="SUPFAM" id="SSF48371">
    <property type="entry name" value="ARM repeat"/>
    <property type="match status" value="1"/>
</dbReference>
<sequence precursor="true">MNLKHVALSFAAMAICLFDVTPTFAAGPGSTMTNPDFTEGEKIPAGANHDWNLGATGARGWMFSDKLVTTDARQIAITKVEKGSPADGILAVGDVILGVSGKPFSYDPRTELGKALTMAESETGKGNLSLIRWRTGTTENVIVKLSVLGSYSPMAPYDCPKSKRIFEQGCQVLAQRIAGPAYRQDPITRCLNALALLASGKSEYLPIVKKEAEWAADYSADSFQTWYYGYVIMLLSEYKMVTGDESVMPGLRRLALEAAEGQSIVGSWGHKFAGPDGRLLGYGMMNAPGLPLTIGMILAREAGVDDPEVSEAIEKSARLMRFYIGKGAVPYGDHHPWTQTHEDNGKCGMASVMFSLLDNPQGGEFFSRMCVASYGAERDGGHTGNFFNILWSIPGVSQSGPHATGAWMQEFGAWYFDLARRWDGTFLHQGPPQSKNDKYPGWDCTGGYLLAYAMPLKKICLTGKGSSTVPHLDATAAQALIQDGCGWTNKDRNSYYDKLDENELIERLESWSPVVRERAAKALARRRAISIDSVLSLLESPRLEARYGACEAILTLKGATAAAVPALRKALKHDDLWLRVKAADALAAIGKPAMSAVPELLTMLAQGPSENDPRGMEQRYLCFAVFGQMLKRSLDDVDRQLLRQAVAAGLNNQDGRARGTVGGIYQQLTYEEIKPLLPAIHEAIVTPAPSGIMFASGVRLAGIDLLAKHRIKEGIPLCIEIMEIDKWGKRDRISRCLKTLAIYGGAAKPNLPQLRQLERDLLAHTEAKGLQPQIDQLRSLISEIEDSDDAVALRSLGEI</sequence>
<dbReference type="SMART" id="SM00567">
    <property type="entry name" value="EZ_HEAT"/>
    <property type="match status" value="3"/>
</dbReference>
<proteinExistence type="predicted"/>
<evidence type="ECO:0000259" key="2">
    <source>
        <dbReference type="PROSITE" id="PS50106"/>
    </source>
</evidence>
<dbReference type="AlphaFoldDB" id="A0A5C6CVH3"/>
<dbReference type="InterPro" id="IPR016024">
    <property type="entry name" value="ARM-type_fold"/>
</dbReference>
<dbReference type="EMBL" id="SJPV01000026">
    <property type="protein sequence ID" value="TWU28953.1"/>
    <property type="molecule type" value="Genomic_DNA"/>
</dbReference>
<evidence type="ECO:0000313" key="3">
    <source>
        <dbReference type="EMBL" id="TWU28953.1"/>
    </source>
</evidence>
<dbReference type="OrthoDB" id="248184at2"/>
<dbReference type="PROSITE" id="PS50106">
    <property type="entry name" value="PDZ"/>
    <property type="match status" value="1"/>
</dbReference>
<name>A0A5C6CVH3_9BACT</name>
<dbReference type="Gene3D" id="1.25.10.10">
    <property type="entry name" value="Leucine-rich Repeat Variant"/>
    <property type="match status" value="1"/>
</dbReference>
<dbReference type="Pfam" id="PF19805">
    <property type="entry name" value="DUF6288"/>
    <property type="match status" value="1"/>
</dbReference>